<comment type="function">
    <text evidence="4">Component of the exocyst complex involved in the docking of exocytic vesicles with fusion sites on the plasma membrane.</text>
</comment>
<dbReference type="GO" id="GO:0006887">
    <property type="term" value="P:exocytosis"/>
    <property type="evidence" value="ECO:0007669"/>
    <property type="project" value="UniProtKB-KW"/>
</dbReference>
<protein>
    <recommendedName>
        <fullName evidence="4">Exocyst complex component 2</fullName>
    </recommendedName>
</protein>
<dbReference type="Proteomes" id="UP000276133">
    <property type="component" value="Unassembled WGS sequence"/>
</dbReference>
<accession>A0A3M7RWM5</accession>
<evidence type="ECO:0000259" key="5">
    <source>
        <dbReference type="Pfam" id="PF15469"/>
    </source>
</evidence>
<dbReference type="PANTHER" id="PTHR13043">
    <property type="entry name" value="EXOCYST COMPLEX COMPONENT SEC5"/>
    <property type="match status" value="1"/>
</dbReference>
<dbReference type="Pfam" id="PF15469">
    <property type="entry name" value="Sec5"/>
    <property type="match status" value="1"/>
</dbReference>
<keyword evidence="2 4" id="KW-0813">Transport</keyword>
<dbReference type="EMBL" id="REGN01002459">
    <property type="protein sequence ID" value="RNA27974.1"/>
    <property type="molecule type" value="Genomic_DNA"/>
</dbReference>
<feature type="domain" description="Exocyst complex component EXOC2/Sec5 N-terminal" evidence="5">
    <location>
        <begin position="4"/>
        <end position="398"/>
    </location>
</feature>
<comment type="subunit">
    <text evidence="4">Component of the exocyst complex.</text>
</comment>
<dbReference type="AlphaFoldDB" id="A0A3M7RWM5"/>
<proteinExistence type="inferred from homology"/>
<evidence type="ECO:0000313" key="7">
    <source>
        <dbReference type="Proteomes" id="UP000276133"/>
    </source>
</evidence>
<comment type="caution">
    <text evidence="6">The sequence shown here is derived from an EMBL/GenBank/DDBJ whole genome shotgun (WGS) entry which is preliminary data.</text>
</comment>
<keyword evidence="3 4" id="KW-0268">Exocytosis</keyword>
<comment type="similarity">
    <text evidence="1 4">Belongs to the SEC5 family.</text>
</comment>
<evidence type="ECO:0000256" key="3">
    <source>
        <dbReference type="ARBA" id="ARBA00022483"/>
    </source>
</evidence>
<dbReference type="OrthoDB" id="26242at2759"/>
<dbReference type="InterPro" id="IPR039481">
    <property type="entry name" value="EXOC2/Sec5_N_dom"/>
</dbReference>
<name>A0A3M7RWM5_BRAPC</name>
<evidence type="ECO:0000256" key="1">
    <source>
        <dbReference type="ARBA" id="ARBA00010578"/>
    </source>
</evidence>
<evidence type="ECO:0000313" key="6">
    <source>
        <dbReference type="EMBL" id="RNA27974.1"/>
    </source>
</evidence>
<dbReference type="PANTHER" id="PTHR13043:SF1">
    <property type="entry name" value="EXOCYST COMPLEX COMPONENT 2"/>
    <property type="match status" value="1"/>
</dbReference>
<reference evidence="6 7" key="1">
    <citation type="journal article" date="2018" name="Sci. Rep.">
        <title>Genomic signatures of local adaptation to the degree of environmental predictability in rotifers.</title>
        <authorList>
            <person name="Franch-Gras L."/>
            <person name="Hahn C."/>
            <person name="Garcia-Roger E.M."/>
            <person name="Carmona M.J."/>
            <person name="Serra M."/>
            <person name="Gomez A."/>
        </authorList>
    </citation>
    <scope>NUCLEOTIDE SEQUENCE [LARGE SCALE GENOMIC DNA]</scope>
    <source>
        <strain evidence="6">HYR1</strain>
    </source>
</reference>
<keyword evidence="4" id="KW-0653">Protein transport</keyword>
<sequence>MKNDLMTKKFQKSQNSQKKQTYFTNLNRPDQLLLLCSLNISSLLEILNSAHRIYDDDLECKAHADSIRSSLQILDTYKSLIYFPQQVDKLLLADDYEQITTSYKLAKMQLAKAEPAARKSVLFAQIKRDLDSKVKDVQSHILSRLVQFPSSPDEQKFLIQNYNLIEDSIETKSGSGLDPAWHCLLHEKNWLIQVMIECRDMHIADEKVSMVMKQSNEDKASEAATVHSMSQVPHERNRFIEELCQMFFDIFTDYWRLGAMYLNNVFAGAVTKPAVEYYALVDHILEVFCNIVRAAFIPHTFDKSDKSSGISLEWPIQQDAKIISQILPHCLKVCRMCAQQIYLLEVPRKSFECVEALIYDLRCECLVTLLSQPTRELLATLGFEEEDWIVDRDVDAKNNSCLITNLRYATWILHRIRFGRTYLKKFVPSKSDFRTAWFNATNSMKTDRAAANK</sequence>
<dbReference type="STRING" id="10195.A0A3M7RWM5"/>
<keyword evidence="7" id="KW-1185">Reference proteome</keyword>
<dbReference type="GO" id="GO:0000145">
    <property type="term" value="C:exocyst"/>
    <property type="evidence" value="ECO:0007669"/>
    <property type="project" value="UniProtKB-UniRule"/>
</dbReference>
<organism evidence="6 7">
    <name type="scientific">Brachionus plicatilis</name>
    <name type="common">Marine rotifer</name>
    <name type="synonym">Brachionus muelleri</name>
    <dbReference type="NCBI Taxonomy" id="10195"/>
    <lineage>
        <taxon>Eukaryota</taxon>
        <taxon>Metazoa</taxon>
        <taxon>Spiralia</taxon>
        <taxon>Gnathifera</taxon>
        <taxon>Rotifera</taxon>
        <taxon>Eurotatoria</taxon>
        <taxon>Monogononta</taxon>
        <taxon>Pseudotrocha</taxon>
        <taxon>Ploima</taxon>
        <taxon>Brachionidae</taxon>
        <taxon>Brachionus</taxon>
    </lineage>
</organism>
<evidence type="ECO:0000256" key="4">
    <source>
        <dbReference type="RuleBase" id="RU365069"/>
    </source>
</evidence>
<dbReference type="GO" id="GO:0015031">
    <property type="term" value="P:protein transport"/>
    <property type="evidence" value="ECO:0007669"/>
    <property type="project" value="UniProtKB-KW"/>
</dbReference>
<gene>
    <name evidence="6" type="ORF">BpHYR1_018791</name>
</gene>
<dbReference type="GO" id="GO:0006893">
    <property type="term" value="P:Golgi to plasma membrane transport"/>
    <property type="evidence" value="ECO:0007669"/>
    <property type="project" value="UniProtKB-UniRule"/>
</dbReference>
<dbReference type="InterPro" id="IPR029175">
    <property type="entry name" value="EXOC2/Sec5"/>
</dbReference>
<evidence type="ECO:0000256" key="2">
    <source>
        <dbReference type="ARBA" id="ARBA00022448"/>
    </source>
</evidence>